<dbReference type="AlphaFoldDB" id="A0A067SGT1"/>
<sequence length="339" mass="37776">MKQYKFDVVRDGRVETTLPIADGHSFIFIFSTSEYRKAQEIGINLYYRDDCTHRITFTPAHNFPGGRDAIQYGSIYLDSYGNNRRHWPSLNRNEPHFGLNDANIVVKIEKTLSNSFHTYVNGELLVTTPSISLTNKDMGRIDAAGVAIGTRDTLAATLTVFKYAEVEKSEAFAKAMQNPENTTDINGIMQALGDVEGDATGNEKEGQRAPEKHEPRLGDDEVNNAGLASAQRRLPPDSNLMKLSSTIVWPKAVGHVLGPSVQAEVQGRHNVLINEWIAVVRGNDPSSSTYSYLEFVYSHGVVWPKAIVEFTTDANFWKIREKHIEIITLLEDCFNALGG</sequence>
<dbReference type="Proteomes" id="UP000027222">
    <property type="component" value="Unassembled WGS sequence"/>
</dbReference>
<proteinExistence type="predicted"/>
<keyword evidence="3" id="KW-1185">Reference proteome</keyword>
<organism evidence="2 3">
    <name type="scientific">Galerina marginata (strain CBS 339.88)</name>
    <dbReference type="NCBI Taxonomy" id="685588"/>
    <lineage>
        <taxon>Eukaryota</taxon>
        <taxon>Fungi</taxon>
        <taxon>Dikarya</taxon>
        <taxon>Basidiomycota</taxon>
        <taxon>Agaricomycotina</taxon>
        <taxon>Agaricomycetes</taxon>
        <taxon>Agaricomycetidae</taxon>
        <taxon>Agaricales</taxon>
        <taxon>Agaricineae</taxon>
        <taxon>Strophariaceae</taxon>
        <taxon>Galerina</taxon>
    </lineage>
</organism>
<gene>
    <name evidence="2" type="ORF">GALMADRAFT_925396</name>
</gene>
<dbReference type="EMBL" id="KL142403">
    <property type="protein sequence ID" value="KDR69232.1"/>
    <property type="molecule type" value="Genomic_DNA"/>
</dbReference>
<evidence type="ECO:0000313" key="2">
    <source>
        <dbReference type="EMBL" id="KDR69232.1"/>
    </source>
</evidence>
<evidence type="ECO:0000313" key="3">
    <source>
        <dbReference type="Proteomes" id="UP000027222"/>
    </source>
</evidence>
<dbReference type="HOGENOM" id="CLU_070623_0_0_1"/>
<name>A0A067SGT1_GALM3</name>
<feature type="compositionally biased region" description="Basic and acidic residues" evidence="1">
    <location>
        <begin position="201"/>
        <end position="219"/>
    </location>
</feature>
<reference evidence="3" key="1">
    <citation type="journal article" date="2014" name="Proc. Natl. Acad. Sci. U.S.A.">
        <title>Extensive sampling of basidiomycete genomes demonstrates inadequacy of the white-rot/brown-rot paradigm for wood decay fungi.</title>
        <authorList>
            <person name="Riley R."/>
            <person name="Salamov A.A."/>
            <person name="Brown D.W."/>
            <person name="Nagy L.G."/>
            <person name="Floudas D."/>
            <person name="Held B.W."/>
            <person name="Levasseur A."/>
            <person name="Lombard V."/>
            <person name="Morin E."/>
            <person name="Otillar R."/>
            <person name="Lindquist E.A."/>
            <person name="Sun H."/>
            <person name="LaButti K.M."/>
            <person name="Schmutz J."/>
            <person name="Jabbour D."/>
            <person name="Luo H."/>
            <person name="Baker S.E."/>
            <person name="Pisabarro A.G."/>
            <person name="Walton J.D."/>
            <person name="Blanchette R.A."/>
            <person name="Henrissat B."/>
            <person name="Martin F."/>
            <person name="Cullen D."/>
            <person name="Hibbett D.S."/>
            <person name="Grigoriev I.V."/>
        </authorList>
    </citation>
    <scope>NUCLEOTIDE SEQUENCE [LARGE SCALE GENOMIC DNA]</scope>
    <source>
        <strain evidence="3">CBS 339.88</strain>
    </source>
</reference>
<dbReference type="OrthoDB" id="3119524at2759"/>
<protein>
    <submittedName>
        <fullName evidence="2">Uncharacterized protein</fullName>
    </submittedName>
</protein>
<feature type="region of interest" description="Disordered" evidence="1">
    <location>
        <begin position="196"/>
        <end position="222"/>
    </location>
</feature>
<evidence type="ECO:0000256" key="1">
    <source>
        <dbReference type="SAM" id="MobiDB-lite"/>
    </source>
</evidence>
<accession>A0A067SGT1</accession>